<dbReference type="PANTHER" id="PTHR31272:SF9">
    <property type="entry name" value="BLL1027 PROTEIN"/>
    <property type="match status" value="1"/>
</dbReference>
<dbReference type="InterPro" id="IPR051790">
    <property type="entry name" value="Cytochrome_c-biogenesis_DsbD"/>
</dbReference>
<dbReference type="InterPro" id="IPR017937">
    <property type="entry name" value="Thioredoxin_CS"/>
</dbReference>
<name>A0A075LUB2_9EURY</name>
<keyword evidence="7" id="KW-1185">Reference proteome</keyword>
<dbReference type="KEGG" id="ppac:PAP_07850"/>
<keyword evidence="2" id="KW-0249">Electron transport</keyword>
<dbReference type="SUPFAM" id="SSF52833">
    <property type="entry name" value="Thioredoxin-like"/>
    <property type="match status" value="1"/>
</dbReference>
<proteinExistence type="inferred from homology"/>
<sequence>MKRIAPFIVLLLLSGFVFSLQEMKYGGITFNIASTQSELSEIIAANEGKYIFLYYYSPTCPACNYMKETTFKDPATIKLIEENLIPVAIDVNRGRDITSLRYILNTNVLVIQPDNVGYYTPKSRGEEVAVSVPGTPTMVIFKVENGKMVLKGLAVGALNSKSFDFFVRGSIGSEKADQSASREQSKEEESNLSLAVLLPIFSAGIVSVFSPCVLPLIVSGFTLIFAKRNLEVLIAGMVLSFSLLGALAGSLGAFTAQIRSLFYLIGGIGFISLGVVMINEKVNQRLRARLAFLQSLGENFAKKQGKFGDFLLGMALGTTWIGCIAPYVGFALLTAALSKGFVNGFVVMLVYSLGFGLTLYLLLSSKDLAEWINKKFLSNKISLGERNKAKWELALGAIMILIGLLMLTELTSIKLWSAIFESLA</sequence>
<feature type="transmembrane region" description="Helical" evidence="3">
    <location>
        <begin position="232"/>
        <end position="254"/>
    </location>
</feature>
<dbReference type="RefSeq" id="WP_048165457.1">
    <property type="nucleotide sequence ID" value="NZ_CP006019.1"/>
</dbReference>
<dbReference type="InterPro" id="IPR036249">
    <property type="entry name" value="Thioredoxin-like_sf"/>
</dbReference>
<keyword evidence="3" id="KW-0472">Membrane</keyword>
<dbReference type="AlphaFoldDB" id="A0A075LUB2"/>
<dbReference type="Pfam" id="PF13386">
    <property type="entry name" value="DsbD_2"/>
    <property type="match status" value="1"/>
</dbReference>
<keyword evidence="3" id="KW-0812">Transmembrane</keyword>
<dbReference type="PANTHER" id="PTHR31272">
    <property type="entry name" value="CYTOCHROME C-TYPE BIOGENESIS PROTEIN HI_1454-RELATED"/>
    <property type="match status" value="1"/>
</dbReference>
<dbReference type="OrthoDB" id="115386at2157"/>
<dbReference type="HOGENOM" id="CLU_732847_0_0_2"/>
<protein>
    <recommendedName>
        <fullName evidence="8">Cytochrome C biogenesis protein transmembrane domain-containing protein</fullName>
    </recommendedName>
</protein>
<dbReference type="PROSITE" id="PS00194">
    <property type="entry name" value="THIOREDOXIN_1"/>
    <property type="match status" value="1"/>
</dbReference>
<dbReference type="InterPro" id="IPR012336">
    <property type="entry name" value="Thioredoxin-like_fold"/>
</dbReference>
<reference evidence="6 7" key="2">
    <citation type="journal article" date="2015" name="Genome Announc.">
        <title>Complete Genome Sequence of Hyperthermophilic Piezophilic Archaeon Palaeococcus pacificus DY20341T, Isolated from Deep-Sea Hydrothermal Sediments.</title>
        <authorList>
            <person name="Zeng X."/>
            <person name="Jebbar M."/>
            <person name="Shao Z."/>
        </authorList>
    </citation>
    <scope>NUCLEOTIDE SEQUENCE [LARGE SCALE GENOMIC DNA]</scope>
    <source>
        <strain evidence="6 7">DY20341</strain>
    </source>
</reference>
<feature type="domain" description="Thioredoxin-like fold" evidence="4">
    <location>
        <begin position="44"/>
        <end position="152"/>
    </location>
</feature>
<dbReference type="eggNOG" id="arCOG02405">
    <property type="taxonomic scope" value="Archaea"/>
</dbReference>
<feature type="transmembrane region" description="Helical" evidence="3">
    <location>
        <begin position="341"/>
        <end position="363"/>
    </location>
</feature>
<feature type="transmembrane region" description="Helical" evidence="3">
    <location>
        <begin position="310"/>
        <end position="335"/>
    </location>
</feature>
<dbReference type="Gene3D" id="3.40.30.10">
    <property type="entry name" value="Glutaredoxin"/>
    <property type="match status" value="1"/>
</dbReference>
<feature type="transmembrane region" description="Helical" evidence="3">
    <location>
        <begin position="393"/>
        <end position="416"/>
    </location>
</feature>
<evidence type="ECO:0000313" key="7">
    <source>
        <dbReference type="Proteomes" id="UP000027981"/>
    </source>
</evidence>
<evidence type="ECO:0000259" key="5">
    <source>
        <dbReference type="Pfam" id="PF13386"/>
    </source>
</evidence>
<organism evidence="6 7">
    <name type="scientific">Palaeococcus pacificus DY20341</name>
    <dbReference type="NCBI Taxonomy" id="1343739"/>
    <lineage>
        <taxon>Archaea</taxon>
        <taxon>Methanobacteriati</taxon>
        <taxon>Methanobacteriota</taxon>
        <taxon>Thermococci</taxon>
        <taxon>Thermococcales</taxon>
        <taxon>Thermococcaceae</taxon>
        <taxon>Palaeococcus</taxon>
    </lineage>
</organism>
<evidence type="ECO:0000256" key="1">
    <source>
        <dbReference type="ARBA" id="ARBA00007787"/>
    </source>
</evidence>
<evidence type="ECO:0000256" key="3">
    <source>
        <dbReference type="SAM" id="Phobius"/>
    </source>
</evidence>
<dbReference type="InterPro" id="IPR039447">
    <property type="entry name" value="UreH-like_TM_dom"/>
</dbReference>
<evidence type="ECO:0000259" key="4">
    <source>
        <dbReference type="Pfam" id="PF13098"/>
    </source>
</evidence>
<comment type="similarity">
    <text evidence="1">Belongs to the glutaredoxin family.</text>
</comment>
<accession>A0A075LUB2</accession>
<evidence type="ECO:0000256" key="2">
    <source>
        <dbReference type="ARBA" id="ARBA00022982"/>
    </source>
</evidence>
<feature type="domain" description="Urease accessory protein UreH-like transmembrane" evidence="5">
    <location>
        <begin position="223"/>
        <end position="404"/>
    </location>
</feature>
<keyword evidence="3" id="KW-1133">Transmembrane helix</keyword>
<reference evidence="7" key="1">
    <citation type="submission" date="2013-06" db="EMBL/GenBank/DDBJ databases">
        <title>Complete Genome Sequence of Hyperthermophilic Palaeococcus pacificus DY20341T, Isolated from a Deep-Sea Hydrothermal Sediments.</title>
        <authorList>
            <person name="Zeng X."/>
            <person name="Shao Z."/>
        </authorList>
    </citation>
    <scope>NUCLEOTIDE SEQUENCE [LARGE SCALE GENOMIC DNA]</scope>
    <source>
        <strain evidence="7">DY20341</strain>
    </source>
</reference>
<dbReference type="Pfam" id="PF13098">
    <property type="entry name" value="Thioredoxin_2"/>
    <property type="match status" value="1"/>
</dbReference>
<feature type="transmembrane region" description="Helical" evidence="3">
    <location>
        <begin position="260"/>
        <end position="279"/>
    </location>
</feature>
<feature type="transmembrane region" description="Helical" evidence="3">
    <location>
        <begin position="192"/>
        <end position="225"/>
    </location>
</feature>
<evidence type="ECO:0008006" key="8">
    <source>
        <dbReference type="Google" id="ProtNLM"/>
    </source>
</evidence>
<keyword evidence="2" id="KW-0813">Transport</keyword>
<dbReference type="Proteomes" id="UP000027981">
    <property type="component" value="Chromosome"/>
</dbReference>
<dbReference type="GeneID" id="24842671"/>
<dbReference type="EMBL" id="CP006019">
    <property type="protein sequence ID" value="AIF69959.1"/>
    <property type="molecule type" value="Genomic_DNA"/>
</dbReference>
<gene>
    <name evidence="6" type="ORF">PAP_07850</name>
</gene>
<dbReference type="STRING" id="1343739.PAP_07850"/>
<evidence type="ECO:0000313" key="6">
    <source>
        <dbReference type="EMBL" id="AIF69959.1"/>
    </source>
</evidence>